<evidence type="ECO:0000313" key="2">
    <source>
        <dbReference type="EMBL" id="KAA8565127.1"/>
    </source>
</evidence>
<dbReference type="Proteomes" id="UP000322873">
    <property type="component" value="Unassembled WGS sequence"/>
</dbReference>
<evidence type="ECO:0000313" key="3">
    <source>
        <dbReference type="Proteomes" id="UP000322873"/>
    </source>
</evidence>
<sequence length="104" mass="11813">MQQLRRPNHQRRNSRPIILRGTLKESAGDKSASFVSLVTSVYLMIRGTSVYSFNPGFRIMSLLKDKSSNLFLHGKCSRSLPAQIVCNELITVPLLCFVLHFYIV</sequence>
<gene>
    <name evidence="2" type="ORF">EYC84_010875</name>
</gene>
<protein>
    <submittedName>
        <fullName evidence="2">Uncharacterized protein</fullName>
    </submittedName>
</protein>
<evidence type="ECO:0000256" key="1">
    <source>
        <dbReference type="SAM" id="Phobius"/>
    </source>
</evidence>
<keyword evidence="1" id="KW-1133">Transmembrane helix</keyword>
<organism evidence="2 3">
    <name type="scientific">Monilinia fructicola</name>
    <name type="common">Brown rot fungus</name>
    <name type="synonym">Ciboria fructicola</name>
    <dbReference type="NCBI Taxonomy" id="38448"/>
    <lineage>
        <taxon>Eukaryota</taxon>
        <taxon>Fungi</taxon>
        <taxon>Dikarya</taxon>
        <taxon>Ascomycota</taxon>
        <taxon>Pezizomycotina</taxon>
        <taxon>Leotiomycetes</taxon>
        <taxon>Helotiales</taxon>
        <taxon>Sclerotiniaceae</taxon>
        <taxon>Monilinia</taxon>
    </lineage>
</organism>
<proteinExistence type="predicted"/>
<keyword evidence="3" id="KW-1185">Reference proteome</keyword>
<dbReference type="AlphaFoldDB" id="A0A5M9J8K8"/>
<name>A0A5M9J8K8_MONFR</name>
<feature type="transmembrane region" description="Helical" evidence="1">
    <location>
        <begin position="84"/>
        <end position="103"/>
    </location>
</feature>
<keyword evidence="1" id="KW-0812">Transmembrane</keyword>
<reference evidence="2 3" key="1">
    <citation type="submission" date="2019-06" db="EMBL/GenBank/DDBJ databases">
        <title>Genome Sequence of the Brown Rot Fungal Pathogen Monilinia fructicola.</title>
        <authorList>
            <person name="De Miccolis Angelini R.M."/>
            <person name="Landi L."/>
            <person name="Abate D."/>
            <person name="Pollastro S."/>
            <person name="Romanazzi G."/>
            <person name="Faretra F."/>
        </authorList>
    </citation>
    <scope>NUCLEOTIDE SEQUENCE [LARGE SCALE GENOMIC DNA]</scope>
    <source>
        <strain evidence="2 3">Mfrc123</strain>
    </source>
</reference>
<accession>A0A5M9J8K8</accession>
<keyword evidence="1" id="KW-0472">Membrane</keyword>
<comment type="caution">
    <text evidence="2">The sequence shown here is derived from an EMBL/GenBank/DDBJ whole genome shotgun (WGS) entry which is preliminary data.</text>
</comment>
<dbReference type="EMBL" id="VICG01000014">
    <property type="protein sequence ID" value="KAA8565127.1"/>
    <property type="molecule type" value="Genomic_DNA"/>
</dbReference>